<dbReference type="Gene3D" id="3.40.30.10">
    <property type="entry name" value="Glutaredoxin"/>
    <property type="match status" value="1"/>
</dbReference>
<dbReference type="AlphaFoldDB" id="A0A0L0RX19"/>
<feature type="domain" description="PITH" evidence="3">
    <location>
        <begin position="114"/>
        <end position="282"/>
    </location>
</feature>
<dbReference type="PANTHER" id="PTHR46115">
    <property type="entry name" value="THIOREDOXIN-LIKE PROTEIN 1"/>
    <property type="match status" value="1"/>
</dbReference>
<dbReference type="Proteomes" id="UP000054350">
    <property type="component" value="Unassembled WGS sequence"/>
</dbReference>
<dbReference type="STRING" id="578462.A0A0L0RX19"/>
<accession>A0A0L0RX19</accession>
<dbReference type="InterPro" id="IPR036249">
    <property type="entry name" value="Thioredoxin-like_sf"/>
</dbReference>
<dbReference type="eggNOG" id="KOG0908">
    <property type="taxonomic scope" value="Eukaryota"/>
</dbReference>
<dbReference type="VEuPathDB" id="FungiDB:AMAG_00880"/>
<dbReference type="InterPro" id="IPR008979">
    <property type="entry name" value="Galactose-bd-like_sf"/>
</dbReference>
<organism evidence="4 5">
    <name type="scientific">Allomyces macrogynus (strain ATCC 38327)</name>
    <name type="common">Allomyces javanicus var. macrogynus</name>
    <dbReference type="NCBI Taxonomy" id="578462"/>
    <lineage>
        <taxon>Eukaryota</taxon>
        <taxon>Fungi</taxon>
        <taxon>Fungi incertae sedis</taxon>
        <taxon>Blastocladiomycota</taxon>
        <taxon>Blastocladiomycetes</taxon>
        <taxon>Blastocladiales</taxon>
        <taxon>Blastocladiaceae</taxon>
        <taxon>Allomyces</taxon>
    </lineage>
</organism>
<dbReference type="Pfam" id="PF00085">
    <property type="entry name" value="Thioredoxin"/>
    <property type="match status" value="1"/>
</dbReference>
<dbReference type="OrthoDB" id="10263751at2759"/>
<dbReference type="CDD" id="cd02947">
    <property type="entry name" value="TRX_family"/>
    <property type="match status" value="1"/>
</dbReference>
<reference evidence="4 5" key="1">
    <citation type="submission" date="2009-11" db="EMBL/GenBank/DDBJ databases">
        <title>Annotation of Allomyces macrogynus ATCC 38327.</title>
        <authorList>
            <consortium name="The Broad Institute Genome Sequencing Platform"/>
            <person name="Russ C."/>
            <person name="Cuomo C."/>
            <person name="Burger G."/>
            <person name="Gray M.W."/>
            <person name="Holland P.W.H."/>
            <person name="King N."/>
            <person name="Lang F.B.F."/>
            <person name="Roger A.J."/>
            <person name="Ruiz-Trillo I."/>
            <person name="Young S.K."/>
            <person name="Zeng Q."/>
            <person name="Gargeya S."/>
            <person name="Fitzgerald M."/>
            <person name="Haas B."/>
            <person name="Abouelleil A."/>
            <person name="Alvarado L."/>
            <person name="Arachchi H.M."/>
            <person name="Berlin A."/>
            <person name="Chapman S.B."/>
            <person name="Gearin G."/>
            <person name="Goldberg J."/>
            <person name="Griggs A."/>
            <person name="Gujja S."/>
            <person name="Hansen M."/>
            <person name="Heiman D."/>
            <person name="Howarth C."/>
            <person name="Larimer J."/>
            <person name="Lui A."/>
            <person name="MacDonald P.J.P."/>
            <person name="McCowen C."/>
            <person name="Montmayeur A."/>
            <person name="Murphy C."/>
            <person name="Neiman D."/>
            <person name="Pearson M."/>
            <person name="Priest M."/>
            <person name="Roberts A."/>
            <person name="Saif S."/>
            <person name="Shea T."/>
            <person name="Sisk P."/>
            <person name="Stolte C."/>
            <person name="Sykes S."/>
            <person name="Wortman J."/>
            <person name="Nusbaum C."/>
            <person name="Birren B."/>
        </authorList>
    </citation>
    <scope>NUCLEOTIDE SEQUENCE [LARGE SCALE GENOMIC DNA]</scope>
    <source>
        <strain evidence="4 5">ATCC 38327</strain>
    </source>
</reference>
<sequence>MVKQIKSGQEFAQAINSPQVTVIDFFATWCGPCKMISPFFAALEPKFKNAQFIKVDVDEVRDVAQQCGISAMPTFQVYRAGKKLGEMRGANPQQLEMLVRQHAEGANAGPAAPSAPYIPAGHKDITDLVDQSQVDCLNQKGDHSIKGLLKGTSTLESDVDEQLMINVAFQQTVKLHSIKFVAADHDTAPKTIKLFVNRVGMGFDSVDGVEPTQVLELTEEDYAVDKATALRFVKFQSVNNLSIFVEDNFGGDELTVLKGIKFIGVSGDTTNMADLKKMGHEH</sequence>
<feature type="domain" description="Thioredoxin" evidence="2">
    <location>
        <begin position="1"/>
        <end position="104"/>
    </location>
</feature>
<gene>
    <name evidence="4" type="ORF">AMAG_00880</name>
</gene>
<dbReference type="InterPro" id="IPR013766">
    <property type="entry name" value="Thioredoxin_domain"/>
</dbReference>
<dbReference type="FunFam" id="3.40.30.10:FF:000245">
    <property type="entry name" value="Thioredoxin"/>
    <property type="match status" value="1"/>
</dbReference>
<protein>
    <submittedName>
        <fullName evidence="4">Thioredoxin</fullName>
    </submittedName>
</protein>
<dbReference type="Pfam" id="PF06201">
    <property type="entry name" value="PITH"/>
    <property type="match status" value="1"/>
</dbReference>
<proteinExistence type="predicted"/>
<dbReference type="InterPro" id="IPR017937">
    <property type="entry name" value="Thioredoxin_CS"/>
</dbReference>
<keyword evidence="5" id="KW-1185">Reference proteome</keyword>
<dbReference type="PRINTS" id="PR00421">
    <property type="entry name" value="THIOREDOXIN"/>
</dbReference>
<dbReference type="EMBL" id="GG745328">
    <property type="protein sequence ID" value="KNE54937.1"/>
    <property type="molecule type" value="Genomic_DNA"/>
</dbReference>
<dbReference type="PROSITE" id="PS51352">
    <property type="entry name" value="THIOREDOXIN_2"/>
    <property type="match status" value="1"/>
</dbReference>
<dbReference type="Gene3D" id="2.60.120.470">
    <property type="entry name" value="PITH domain"/>
    <property type="match status" value="1"/>
</dbReference>
<evidence type="ECO:0000313" key="4">
    <source>
        <dbReference type="EMBL" id="KNE54937.1"/>
    </source>
</evidence>
<evidence type="ECO:0000313" key="5">
    <source>
        <dbReference type="Proteomes" id="UP000054350"/>
    </source>
</evidence>
<dbReference type="GO" id="GO:0005737">
    <property type="term" value="C:cytoplasm"/>
    <property type="evidence" value="ECO:0007669"/>
    <property type="project" value="UniProtKB-ARBA"/>
</dbReference>
<dbReference type="InterPro" id="IPR010400">
    <property type="entry name" value="PITH_dom"/>
</dbReference>
<dbReference type="InterPro" id="IPR037047">
    <property type="entry name" value="PITH_dom_sf"/>
</dbReference>
<dbReference type="OMA" id="PIFEMFP"/>
<name>A0A0L0RX19_ALLM3</name>
<dbReference type="SUPFAM" id="SSF49785">
    <property type="entry name" value="Galactose-binding domain-like"/>
    <property type="match status" value="1"/>
</dbReference>
<dbReference type="PROSITE" id="PS51532">
    <property type="entry name" value="PITH"/>
    <property type="match status" value="1"/>
</dbReference>
<evidence type="ECO:0000256" key="1">
    <source>
        <dbReference type="ARBA" id="ARBA00023157"/>
    </source>
</evidence>
<dbReference type="SUPFAM" id="SSF52833">
    <property type="entry name" value="Thioredoxin-like"/>
    <property type="match status" value="1"/>
</dbReference>
<reference evidence="5" key="2">
    <citation type="submission" date="2009-11" db="EMBL/GenBank/DDBJ databases">
        <title>The Genome Sequence of Allomyces macrogynus strain ATCC 38327.</title>
        <authorList>
            <consortium name="The Broad Institute Genome Sequencing Platform"/>
            <person name="Russ C."/>
            <person name="Cuomo C."/>
            <person name="Shea T."/>
            <person name="Young S.K."/>
            <person name="Zeng Q."/>
            <person name="Koehrsen M."/>
            <person name="Haas B."/>
            <person name="Borodovsky M."/>
            <person name="Guigo R."/>
            <person name="Alvarado L."/>
            <person name="Berlin A."/>
            <person name="Borenstein D."/>
            <person name="Chen Z."/>
            <person name="Engels R."/>
            <person name="Freedman E."/>
            <person name="Gellesch M."/>
            <person name="Goldberg J."/>
            <person name="Griggs A."/>
            <person name="Gujja S."/>
            <person name="Heiman D."/>
            <person name="Hepburn T."/>
            <person name="Howarth C."/>
            <person name="Jen D."/>
            <person name="Larson L."/>
            <person name="Lewis B."/>
            <person name="Mehta T."/>
            <person name="Park D."/>
            <person name="Pearson M."/>
            <person name="Roberts A."/>
            <person name="Saif S."/>
            <person name="Shenoy N."/>
            <person name="Sisk P."/>
            <person name="Stolte C."/>
            <person name="Sykes S."/>
            <person name="Walk T."/>
            <person name="White J."/>
            <person name="Yandava C."/>
            <person name="Burger G."/>
            <person name="Gray M.W."/>
            <person name="Holland P.W.H."/>
            <person name="King N."/>
            <person name="Lang F.B.F."/>
            <person name="Roger A.J."/>
            <person name="Ruiz-Trillo I."/>
            <person name="Lander E."/>
            <person name="Nusbaum C."/>
        </authorList>
    </citation>
    <scope>NUCLEOTIDE SEQUENCE [LARGE SCALE GENOMIC DNA]</scope>
    <source>
        <strain evidence="5">ATCC 38327</strain>
    </source>
</reference>
<evidence type="ECO:0000259" key="3">
    <source>
        <dbReference type="PROSITE" id="PS51532"/>
    </source>
</evidence>
<dbReference type="PROSITE" id="PS00194">
    <property type="entry name" value="THIOREDOXIN_1"/>
    <property type="match status" value="1"/>
</dbReference>
<keyword evidence="1" id="KW-1015">Disulfide bond</keyword>
<evidence type="ECO:0000259" key="2">
    <source>
        <dbReference type="PROSITE" id="PS51352"/>
    </source>
</evidence>